<keyword evidence="8" id="KW-0804">Transcription</keyword>
<keyword evidence="3" id="KW-1003">Cell membrane</keyword>
<evidence type="ECO:0000259" key="12">
    <source>
        <dbReference type="Pfam" id="PF10099"/>
    </source>
</evidence>
<accession>A0A1V9ACA2</accession>
<comment type="subcellular location">
    <subcellularLocation>
        <location evidence="2">Cell membrane</location>
    </subcellularLocation>
    <subcellularLocation>
        <location evidence="1">Membrane</location>
        <topology evidence="1">Single-pass membrane protein</topology>
    </subcellularLocation>
</comment>
<dbReference type="InterPro" id="IPR027383">
    <property type="entry name" value="Znf_put"/>
</dbReference>
<protein>
    <recommendedName>
        <fullName evidence="10">Regulator of SigK</fullName>
    </recommendedName>
    <alternativeName>
        <fullName evidence="9">Sigma-K anti-sigma factor RskA</fullName>
    </alternativeName>
</protein>
<evidence type="ECO:0000256" key="9">
    <source>
        <dbReference type="ARBA" id="ARBA00029829"/>
    </source>
</evidence>
<evidence type="ECO:0000313" key="14">
    <source>
        <dbReference type="EMBL" id="OQO94703.1"/>
    </source>
</evidence>
<organism evidence="14 15">
    <name type="scientific">Saccharomonospora piscinae</name>
    <dbReference type="NCBI Taxonomy" id="687388"/>
    <lineage>
        <taxon>Bacteria</taxon>
        <taxon>Bacillati</taxon>
        <taxon>Actinomycetota</taxon>
        <taxon>Actinomycetes</taxon>
        <taxon>Pseudonocardiales</taxon>
        <taxon>Pseudonocardiaceae</taxon>
        <taxon>Saccharomonospora</taxon>
    </lineage>
</organism>
<dbReference type="Pfam" id="PF13490">
    <property type="entry name" value="zf-HC2"/>
    <property type="match status" value="1"/>
</dbReference>
<feature type="domain" description="Putative zinc-finger" evidence="13">
    <location>
        <begin position="5"/>
        <end position="37"/>
    </location>
</feature>
<dbReference type="EMBL" id="MWIH01000002">
    <property type="protein sequence ID" value="OQO94703.1"/>
    <property type="molecule type" value="Genomic_DNA"/>
</dbReference>
<proteinExistence type="predicted"/>
<keyword evidence="15" id="KW-1185">Reference proteome</keyword>
<evidence type="ECO:0000256" key="6">
    <source>
        <dbReference type="ARBA" id="ARBA00023015"/>
    </source>
</evidence>
<dbReference type="Gene3D" id="1.10.10.1320">
    <property type="entry name" value="Anti-sigma factor, zinc-finger domain"/>
    <property type="match status" value="1"/>
</dbReference>
<dbReference type="AlphaFoldDB" id="A0A1V9ACA2"/>
<dbReference type="InterPro" id="IPR018764">
    <property type="entry name" value="RskA_C"/>
</dbReference>
<reference evidence="14 15" key="1">
    <citation type="submission" date="2017-02" db="EMBL/GenBank/DDBJ databases">
        <title>Draft genome of Saccharomonospora sp. 154.</title>
        <authorList>
            <person name="Alonso-Carmona G.S."/>
            <person name="De La Haba R."/>
            <person name="Vera-Gargallo B."/>
            <person name="Sandoval-Trujillo A.H."/>
            <person name="Ramirez-Duran N."/>
            <person name="Ventosa A."/>
        </authorList>
    </citation>
    <scope>NUCLEOTIDE SEQUENCE [LARGE SCALE GENOMIC DNA]</scope>
    <source>
        <strain evidence="14 15">LRS4.154</strain>
    </source>
</reference>
<dbReference type="InterPro" id="IPR041916">
    <property type="entry name" value="Anti_sigma_zinc_sf"/>
</dbReference>
<sequence>MTTPDVHTLTGAYVVNALDEFERRQFEAHMAECSQCAEEVVELREAATRLGLAAAQEPPPGLKQRVLTRISTVRQDSPGGGSSGGRGAGRWPLRLVSVAAAVAVAASVGLGVVAYRTQSELADVRQELTQVRADEAVMARLLAAPDLREVAGHGATEGRGSVMMSPSLNKGMLLVAGMPEQPSSSTYQAWAIVDGTPRSIGVLGPQGTTTTPLVIEDLSGVAEIAMTVEPEGGSTRPTTEPSVRFPM</sequence>
<evidence type="ECO:0000256" key="4">
    <source>
        <dbReference type="ARBA" id="ARBA00022692"/>
    </source>
</evidence>
<keyword evidence="7 11" id="KW-0472">Membrane</keyword>
<feature type="transmembrane region" description="Helical" evidence="11">
    <location>
        <begin position="95"/>
        <end position="115"/>
    </location>
</feature>
<dbReference type="PANTHER" id="PTHR37461:SF1">
    <property type="entry name" value="ANTI-SIGMA-K FACTOR RSKA"/>
    <property type="match status" value="1"/>
</dbReference>
<evidence type="ECO:0000256" key="2">
    <source>
        <dbReference type="ARBA" id="ARBA00004236"/>
    </source>
</evidence>
<dbReference type="RefSeq" id="WP_081190149.1">
    <property type="nucleotide sequence ID" value="NZ_MWIH01000002.1"/>
</dbReference>
<gene>
    <name evidence="14" type="ORF">B1813_00955</name>
</gene>
<dbReference type="Proteomes" id="UP000192591">
    <property type="component" value="Unassembled WGS sequence"/>
</dbReference>
<dbReference type="GO" id="GO:0016989">
    <property type="term" value="F:sigma factor antagonist activity"/>
    <property type="evidence" value="ECO:0007669"/>
    <property type="project" value="TreeGrafter"/>
</dbReference>
<evidence type="ECO:0000256" key="3">
    <source>
        <dbReference type="ARBA" id="ARBA00022475"/>
    </source>
</evidence>
<keyword evidence="6" id="KW-0805">Transcription regulation</keyword>
<feature type="domain" description="Anti-sigma K factor RskA C-terminal" evidence="12">
    <location>
        <begin position="98"/>
        <end position="241"/>
    </location>
</feature>
<evidence type="ECO:0000256" key="1">
    <source>
        <dbReference type="ARBA" id="ARBA00004167"/>
    </source>
</evidence>
<evidence type="ECO:0000259" key="13">
    <source>
        <dbReference type="Pfam" id="PF13490"/>
    </source>
</evidence>
<evidence type="ECO:0000256" key="11">
    <source>
        <dbReference type="SAM" id="Phobius"/>
    </source>
</evidence>
<dbReference type="PANTHER" id="PTHR37461">
    <property type="entry name" value="ANTI-SIGMA-K FACTOR RSKA"/>
    <property type="match status" value="1"/>
</dbReference>
<comment type="caution">
    <text evidence="14">The sequence shown here is derived from an EMBL/GenBank/DDBJ whole genome shotgun (WGS) entry which is preliminary data.</text>
</comment>
<evidence type="ECO:0000256" key="5">
    <source>
        <dbReference type="ARBA" id="ARBA00022989"/>
    </source>
</evidence>
<keyword evidence="4 11" id="KW-0812">Transmembrane</keyword>
<evidence type="ECO:0000256" key="7">
    <source>
        <dbReference type="ARBA" id="ARBA00023136"/>
    </source>
</evidence>
<evidence type="ECO:0000256" key="10">
    <source>
        <dbReference type="ARBA" id="ARBA00030803"/>
    </source>
</evidence>
<keyword evidence="5 11" id="KW-1133">Transmembrane helix</keyword>
<dbReference type="GO" id="GO:0006417">
    <property type="term" value="P:regulation of translation"/>
    <property type="evidence" value="ECO:0007669"/>
    <property type="project" value="TreeGrafter"/>
</dbReference>
<dbReference type="InterPro" id="IPR051474">
    <property type="entry name" value="Anti-sigma-K/W_factor"/>
</dbReference>
<dbReference type="GO" id="GO:0005886">
    <property type="term" value="C:plasma membrane"/>
    <property type="evidence" value="ECO:0007669"/>
    <property type="project" value="UniProtKB-SubCell"/>
</dbReference>
<evidence type="ECO:0000313" key="15">
    <source>
        <dbReference type="Proteomes" id="UP000192591"/>
    </source>
</evidence>
<name>A0A1V9ACA2_SACPI</name>
<dbReference type="Pfam" id="PF10099">
    <property type="entry name" value="RskA_C"/>
    <property type="match status" value="1"/>
</dbReference>
<evidence type="ECO:0000256" key="8">
    <source>
        <dbReference type="ARBA" id="ARBA00023163"/>
    </source>
</evidence>
<dbReference type="STRING" id="1962155.B1813_00955"/>